<proteinExistence type="predicted"/>
<dbReference type="Proteomes" id="UP001519460">
    <property type="component" value="Unassembled WGS sequence"/>
</dbReference>
<accession>A0ABD0KYI8</accession>
<protein>
    <submittedName>
        <fullName evidence="1">Uncharacterized protein</fullName>
    </submittedName>
</protein>
<dbReference type="EMBL" id="JACVVK020000109">
    <property type="protein sequence ID" value="KAK7491874.1"/>
    <property type="molecule type" value="Genomic_DNA"/>
</dbReference>
<dbReference type="AlphaFoldDB" id="A0ABD0KYI8"/>
<evidence type="ECO:0000313" key="2">
    <source>
        <dbReference type="Proteomes" id="UP001519460"/>
    </source>
</evidence>
<reference evidence="1 2" key="1">
    <citation type="journal article" date="2023" name="Sci. Data">
        <title>Genome assembly of the Korean intertidal mud-creeper Batillaria attramentaria.</title>
        <authorList>
            <person name="Patra A.K."/>
            <person name="Ho P.T."/>
            <person name="Jun S."/>
            <person name="Lee S.J."/>
            <person name="Kim Y."/>
            <person name="Won Y.J."/>
        </authorList>
    </citation>
    <scope>NUCLEOTIDE SEQUENCE [LARGE SCALE GENOMIC DNA]</scope>
    <source>
        <strain evidence="1">Wonlab-2016</strain>
    </source>
</reference>
<sequence length="89" mass="9509">MSTFPCFPLSRGIPFFQNQTPLLSMLISASASTLNRGDLVCGRLLGAGDKSVVLYGDRGSGKGWPECRKTGWAVIGLIISINCMICPDT</sequence>
<gene>
    <name evidence="1" type="ORF">BaRGS_00016893</name>
</gene>
<organism evidence="1 2">
    <name type="scientific">Batillaria attramentaria</name>
    <dbReference type="NCBI Taxonomy" id="370345"/>
    <lineage>
        <taxon>Eukaryota</taxon>
        <taxon>Metazoa</taxon>
        <taxon>Spiralia</taxon>
        <taxon>Lophotrochozoa</taxon>
        <taxon>Mollusca</taxon>
        <taxon>Gastropoda</taxon>
        <taxon>Caenogastropoda</taxon>
        <taxon>Sorbeoconcha</taxon>
        <taxon>Cerithioidea</taxon>
        <taxon>Batillariidae</taxon>
        <taxon>Batillaria</taxon>
    </lineage>
</organism>
<keyword evidence="2" id="KW-1185">Reference proteome</keyword>
<comment type="caution">
    <text evidence="1">The sequence shown here is derived from an EMBL/GenBank/DDBJ whole genome shotgun (WGS) entry which is preliminary data.</text>
</comment>
<evidence type="ECO:0000313" key="1">
    <source>
        <dbReference type="EMBL" id="KAK7491874.1"/>
    </source>
</evidence>
<name>A0ABD0KYI8_9CAEN</name>